<organism evidence="7 8">
    <name type="scientific">Hymenobacter jejuensis</name>
    <dbReference type="NCBI Taxonomy" id="2502781"/>
    <lineage>
        <taxon>Bacteria</taxon>
        <taxon>Pseudomonadati</taxon>
        <taxon>Bacteroidota</taxon>
        <taxon>Cytophagia</taxon>
        <taxon>Cytophagales</taxon>
        <taxon>Hymenobacteraceae</taxon>
        <taxon>Hymenobacter</taxon>
    </lineage>
</organism>
<dbReference type="InterPro" id="IPR013324">
    <property type="entry name" value="RNA_pol_sigma_r3/r4-like"/>
</dbReference>
<dbReference type="InterPro" id="IPR039425">
    <property type="entry name" value="RNA_pol_sigma-70-like"/>
</dbReference>
<dbReference type="InterPro" id="IPR007627">
    <property type="entry name" value="RNA_pol_sigma70_r2"/>
</dbReference>
<evidence type="ECO:0000256" key="1">
    <source>
        <dbReference type="ARBA" id="ARBA00010641"/>
    </source>
</evidence>
<proteinExistence type="inferred from homology"/>
<dbReference type="InterPro" id="IPR013249">
    <property type="entry name" value="RNA_pol_sigma70_r4_t2"/>
</dbReference>
<dbReference type="GO" id="GO:0016987">
    <property type="term" value="F:sigma factor activity"/>
    <property type="evidence" value="ECO:0007669"/>
    <property type="project" value="UniProtKB-KW"/>
</dbReference>
<evidence type="ECO:0000256" key="4">
    <source>
        <dbReference type="ARBA" id="ARBA00023163"/>
    </source>
</evidence>
<dbReference type="SUPFAM" id="SSF88659">
    <property type="entry name" value="Sigma3 and sigma4 domains of RNA polymerase sigma factors"/>
    <property type="match status" value="1"/>
</dbReference>
<accession>A0A5B7ZWS8</accession>
<dbReference type="GO" id="GO:0003677">
    <property type="term" value="F:DNA binding"/>
    <property type="evidence" value="ECO:0007669"/>
    <property type="project" value="InterPro"/>
</dbReference>
<evidence type="ECO:0000256" key="2">
    <source>
        <dbReference type="ARBA" id="ARBA00023015"/>
    </source>
</evidence>
<feature type="domain" description="RNA polymerase sigma factor 70 region 4 type 2" evidence="6">
    <location>
        <begin position="131"/>
        <end position="182"/>
    </location>
</feature>
<dbReference type="Pfam" id="PF08281">
    <property type="entry name" value="Sigma70_r4_2"/>
    <property type="match status" value="1"/>
</dbReference>
<dbReference type="Pfam" id="PF04542">
    <property type="entry name" value="Sigma70_r2"/>
    <property type="match status" value="1"/>
</dbReference>
<keyword evidence="3" id="KW-0731">Sigma factor</keyword>
<reference evidence="7 8" key="1">
    <citation type="submission" date="2019-06" db="EMBL/GenBank/DDBJ databases">
        <authorList>
            <person name="Srinivasan S."/>
        </authorList>
    </citation>
    <scope>NUCLEOTIDE SEQUENCE [LARGE SCALE GENOMIC DNA]</scope>
    <source>
        <strain evidence="7 8">17J68-5</strain>
    </source>
</reference>
<dbReference type="KEGG" id="hyj:FHG12_02080"/>
<gene>
    <name evidence="7" type="ORF">FHG12_02080</name>
</gene>
<dbReference type="GO" id="GO:0006352">
    <property type="term" value="P:DNA-templated transcription initiation"/>
    <property type="evidence" value="ECO:0007669"/>
    <property type="project" value="InterPro"/>
</dbReference>
<dbReference type="CDD" id="cd06171">
    <property type="entry name" value="Sigma70_r4"/>
    <property type="match status" value="1"/>
</dbReference>
<evidence type="ECO:0000259" key="6">
    <source>
        <dbReference type="Pfam" id="PF08281"/>
    </source>
</evidence>
<keyword evidence="2" id="KW-0805">Transcription regulation</keyword>
<dbReference type="Gene3D" id="1.10.10.10">
    <property type="entry name" value="Winged helix-like DNA-binding domain superfamily/Winged helix DNA-binding domain"/>
    <property type="match status" value="1"/>
</dbReference>
<dbReference type="RefSeq" id="WP_139514038.1">
    <property type="nucleotide sequence ID" value="NZ_CP040896.1"/>
</dbReference>
<keyword evidence="4" id="KW-0804">Transcription</keyword>
<dbReference type="OrthoDB" id="9150024at2"/>
<dbReference type="PANTHER" id="PTHR43133">
    <property type="entry name" value="RNA POLYMERASE ECF-TYPE SIGMA FACTO"/>
    <property type="match status" value="1"/>
</dbReference>
<evidence type="ECO:0000256" key="3">
    <source>
        <dbReference type="ARBA" id="ARBA00023082"/>
    </source>
</evidence>
<dbReference type="Proteomes" id="UP000305398">
    <property type="component" value="Chromosome"/>
</dbReference>
<evidence type="ECO:0000313" key="8">
    <source>
        <dbReference type="Proteomes" id="UP000305398"/>
    </source>
</evidence>
<dbReference type="Gene3D" id="1.10.1740.10">
    <property type="match status" value="1"/>
</dbReference>
<dbReference type="AlphaFoldDB" id="A0A5B7ZWS8"/>
<evidence type="ECO:0000313" key="7">
    <source>
        <dbReference type="EMBL" id="QDA58963.1"/>
    </source>
</evidence>
<feature type="domain" description="RNA polymerase sigma-70 region 2" evidence="5">
    <location>
        <begin position="34"/>
        <end position="93"/>
    </location>
</feature>
<keyword evidence="8" id="KW-1185">Reference proteome</keyword>
<evidence type="ECO:0000259" key="5">
    <source>
        <dbReference type="Pfam" id="PF04542"/>
    </source>
</evidence>
<sequence length="201" mass="23508">MYVPTPSYSEQRYNDDLALWQAFRAGQREALGELFDRYAQPLFAYGHHLIDDAEAVKDAIQTVFVHLWSWRESLGEVVAVKFYLYRCLRRELLKTASVPRPHLAWPSPDDNEQSAEQRLVRAEDELRLSVRLRLSMDQLSSREKEIINLKYFSDFKIREIANLLQLSEQTVANQLYRALQKLRKAFVPCLAGLLLLALHRM</sequence>
<name>A0A5B7ZWS8_9BACT</name>
<protein>
    <submittedName>
        <fullName evidence="7">Sigma-70 family RNA polymerase sigma factor</fullName>
    </submittedName>
</protein>
<comment type="similarity">
    <text evidence="1">Belongs to the sigma-70 factor family. ECF subfamily.</text>
</comment>
<dbReference type="InterPro" id="IPR014284">
    <property type="entry name" value="RNA_pol_sigma-70_dom"/>
</dbReference>
<dbReference type="InterPro" id="IPR013325">
    <property type="entry name" value="RNA_pol_sigma_r2"/>
</dbReference>
<dbReference type="InterPro" id="IPR036388">
    <property type="entry name" value="WH-like_DNA-bd_sf"/>
</dbReference>
<dbReference type="SUPFAM" id="SSF88946">
    <property type="entry name" value="Sigma2 domain of RNA polymerase sigma factors"/>
    <property type="match status" value="1"/>
</dbReference>
<dbReference type="EMBL" id="CP040896">
    <property type="protein sequence ID" value="QDA58963.1"/>
    <property type="molecule type" value="Genomic_DNA"/>
</dbReference>
<dbReference type="PANTHER" id="PTHR43133:SF46">
    <property type="entry name" value="RNA POLYMERASE SIGMA-70 FACTOR ECF SUBFAMILY"/>
    <property type="match status" value="1"/>
</dbReference>
<dbReference type="NCBIfam" id="TIGR02937">
    <property type="entry name" value="sigma70-ECF"/>
    <property type="match status" value="1"/>
</dbReference>